<dbReference type="PaxDb" id="3880-AES59880"/>
<proteinExistence type="predicted"/>
<dbReference type="EMBL" id="CM001217">
    <property type="protein sequence ID" value="AES59880.1"/>
    <property type="molecule type" value="Genomic_DNA"/>
</dbReference>
<reference evidence="2 4" key="1">
    <citation type="journal article" date="2011" name="Nature">
        <title>The Medicago genome provides insight into the evolution of rhizobial symbioses.</title>
        <authorList>
            <person name="Young N.D."/>
            <person name="Debelle F."/>
            <person name="Oldroyd G.E."/>
            <person name="Geurts R."/>
            <person name="Cannon S.B."/>
            <person name="Udvardi M.K."/>
            <person name="Benedito V.A."/>
            <person name="Mayer K.F."/>
            <person name="Gouzy J."/>
            <person name="Schoof H."/>
            <person name="Van de Peer Y."/>
            <person name="Proost S."/>
            <person name="Cook D.R."/>
            <person name="Meyers B.C."/>
            <person name="Spannagl M."/>
            <person name="Cheung F."/>
            <person name="De Mita S."/>
            <person name="Krishnakumar V."/>
            <person name="Gundlach H."/>
            <person name="Zhou S."/>
            <person name="Mudge J."/>
            <person name="Bharti A.K."/>
            <person name="Murray J.D."/>
            <person name="Naoumkina M.A."/>
            <person name="Rosen B."/>
            <person name="Silverstein K.A."/>
            <person name="Tang H."/>
            <person name="Rombauts S."/>
            <person name="Zhao P.X."/>
            <person name="Zhou P."/>
            <person name="Barbe V."/>
            <person name="Bardou P."/>
            <person name="Bechner M."/>
            <person name="Bellec A."/>
            <person name="Berger A."/>
            <person name="Berges H."/>
            <person name="Bidwell S."/>
            <person name="Bisseling T."/>
            <person name="Choisne N."/>
            <person name="Couloux A."/>
            <person name="Denny R."/>
            <person name="Deshpande S."/>
            <person name="Dai X."/>
            <person name="Doyle J.J."/>
            <person name="Dudez A.M."/>
            <person name="Farmer A.D."/>
            <person name="Fouteau S."/>
            <person name="Franken C."/>
            <person name="Gibelin C."/>
            <person name="Gish J."/>
            <person name="Goldstein S."/>
            <person name="Gonzalez A.J."/>
            <person name="Green P.J."/>
            <person name="Hallab A."/>
            <person name="Hartog M."/>
            <person name="Hua A."/>
            <person name="Humphray S.J."/>
            <person name="Jeong D.H."/>
            <person name="Jing Y."/>
            <person name="Jocker A."/>
            <person name="Kenton S.M."/>
            <person name="Kim D.J."/>
            <person name="Klee K."/>
            <person name="Lai H."/>
            <person name="Lang C."/>
            <person name="Lin S."/>
            <person name="Macmil S.L."/>
            <person name="Magdelenat G."/>
            <person name="Matthews L."/>
            <person name="McCorrison J."/>
            <person name="Monaghan E.L."/>
            <person name="Mun J.H."/>
            <person name="Najar F.Z."/>
            <person name="Nicholson C."/>
            <person name="Noirot C."/>
            <person name="O'Bleness M."/>
            <person name="Paule C.R."/>
            <person name="Poulain J."/>
            <person name="Prion F."/>
            <person name="Qin B."/>
            <person name="Qu C."/>
            <person name="Retzel E.F."/>
            <person name="Riddle C."/>
            <person name="Sallet E."/>
            <person name="Samain S."/>
            <person name="Samson N."/>
            <person name="Sanders I."/>
            <person name="Saurat O."/>
            <person name="Scarpelli C."/>
            <person name="Schiex T."/>
            <person name="Segurens B."/>
            <person name="Severin A.J."/>
            <person name="Sherrier D.J."/>
            <person name="Shi R."/>
            <person name="Sims S."/>
            <person name="Singer S.R."/>
            <person name="Sinharoy S."/>
            <person name="Sterck L."/>
            <person name="Viollet A."/>
            <person name="Wang B.B."/>
            <person name="Wang K."/>
            <person name="Wang M."/>
            <person name="Wang X."/>
            <person name="Warfsmann J."/>
            <person name="Weissenbach J."/>
            <person name="White D.D."/>
            <person name="White J.D."/>
            <person name="Wiley G.B."/>
            <person name="Wincker P."/>
            <person name="Xing Y."/>
            <person name="Yang L."/>
            <person name="Yao Z."/>
            <person name="Ying F."/>
            <person name="Zhai J."/>
            <person name="Zhou L."/>
            <person name="Zuber A."/>
            <person name="Denarie J."/>
            <person name="Dixon R.A."/>
            <person name="May G.D."/>
            <person name="Schwartz D.C."/>
            <person name="Rogers J."/>
            <person name="Quetier F."/>
            <person name="Town C.D."/>
            <person name="Roe B.A."/>
        </authorList>
    </citation>
    <scope>NUCLEOTIDE SEQUENCE [LARGE SCALE GENOMIC DNA]</scope>
    <source>
        <strain evidence="2">A17</strain>
        <strain evidence="3 4">cv. Jemalong A17</strain>
    </source>
</reference>
<evidence type="ECO:0000256" key="1">
    <source>
        <dbReference type="SAM" id="Phobius"/>
    </source>
</evidence>
<reference evidence="3" key="3">
    <citation type="submission" date="2015-04" db="UniProtKB">
        <authorList>
            <consortium name="EnsemblPlants"/>
        </authorList>
    </citation>
    <scope>IDENTIFICATION</scope>
    <source>
        <strain evidence="3">cv. Jemalong A17</strain>
    </source>
</reference>
<reference evidence="2 4" key="2">
    <citation type="journal article" date="2014" name="BMC Genomics">
        <title>An improved genome release (version Mt4.0) for the model legume Medicago truncatula.</title>
        <authorList>
            <person name="Tang H."/>
            <person name="Krishnakumar V."/>
            <person name="Bidwell S."/>
            <person name="Rosen B."/>
            <person name="Chan A."/>
            <person name="Zhou S."/>
            <person name="Gentzbittel L."/>
            <person name="Childs K.L."/>
            <person name="Yandell M."/>
            <person name="Gundlach H."/>
            <person name="Mayer K.F."/>
            <person name="Schwartz D.C."/>
            <person name="Town C.D."/>
        </authorList>
    </citation>
    <scope>GENOME REANNOTATION</scope>
    <source>
        <strain evidence="3 4">cv. Jemalong A17</strain>
    </source>
</reference>
<evidence type="ECO:0000313" key="3">
    <source>
        <dbReference type="EnsemblPlants" id="AES59880"/>
    </source>
</evidence>
<protein>
    <submittedName>
        <fullName evidence="2">Transmembrane protein, putative</fullName>
    </submittedName>
</protein>
<dbReference type="HOGENOM" id="CLU_3090193_0_0_1"/>
<keyword evidence="1" id="KW-1133">Transmembrane helix</keyword>
<feature type="transmembrane region" description="Helical" evidence="1">
    <location>
        <begin position="12"/>
        <end position="30"/>
    </location>
</feature>
<accession>G7I960</accession>
<keyword evidence="1 2" id="KW-0812">Transmembrane</keyword>
<sequence length="52" mass="6349">MEDLESIRHVTTFLQWDLGGGLLFIVRVNLHEKLFIRMRTRGRVLQKWRRLL</sequence>
<dbReference type="EnsemblPlants" id="AES59880">
    <property type="protein sequence ID" value="AES59880"/>
    <property type="gene ID" value="MTR_1g031310"/>
</dbReference>
<keyword evidence="1" id="KW-0472">Membrane</keyword>
<dbReference type="AlphaFoldDB" id="G7I960"/>
<gene>
    <name evidence="2" type="ordered locus">MTR_1g031310</name>
</gene>
<name>G7I960_MEDTR</name>
<evidence type="ECO:0000313" key="4">
    <source>
        <dbReference type="Proteomes" id="UP000002051"/>
    </source>
</evidence>
<keyword evidence="4" id="KW-1185">Reference proteome</keyword>
<organism evidence="2 4">
    <name type="scientific">Medicago truncatula</name>
    <name type="common">Barrel medic</name>
    <name type="synonym">Medicago tribuloides</name>
    <dbReference type="NCBI Taxonomy" id="3880"/>
    <lineage>
        <taxon>Eukaryota</taxon>
        <taxon>Viridiplantae</taxon>
        <taxon>Streptophyta</taxon>
        <taxon>Embryophyta</taxon>
        <taxon>Tracheophyta</taxon>
        <taxon>Spermatophyta</taxon>
        <taxon>Magnoliopsida</taxon>
        <taxon>eudicotyledons</taxon>
        <taxon>Gunneridae</taxon>
        <taxon>Pentapetalae</taxon>
        <taxon>rosids</taxon>
        <taxon>fabids</taxon>
        <taxon>Fabales</taxon>
        <taxon>Fabaceae</taxon>
        <taxon>Papilionoideae</taxon>
        <taxon>50 kb inversion clade</taxon>
        <taxon>NPAAA clade</taxon>
        <taxon>Hologalegina</taxon>
        <taxon>IRL clade</taxon>
        <taxon>Trifolieae</taxon>
        <taxon>Medicago</taxon>
    </lineage>
</organism>
<dbReference type="Proteomes" id="UP000002051">
    <property type="component" value="Unassembled WGS sequence"/>
</dbReference>
<evidence type="ECO:0000313" key="2">
    <source>
        <dbReference type="EMBL" id="AES59880.1"/>
    </source>
</evidence>